<sequence>MKRDGLLFMFIISFCRWVCYFFYLNVMWAACTLLGGIIFGIAPSTVALFSVARRTCLGEEEVKVFRTFWKSYRKEFFKANGLGLSLIGFGLLWYFNLNFFRSFDGTLFTAMNVFMMVTGIVFIFMLLYIFPTYVHYRMKLFQYIKYSIALSFLNTANVLLIIISLLAAYYFFISFPGFIPICGVSLLAQINMWLVYQSLKKMQVEKAAGHSYEHAPA</sequence>
<proteinExistence type="predicted"/>
<keyword evidence="1" id="KW-0472">Membrane</keyword>
<evidence type="ECO:0000256" key="1">
    <source>
        <dbReference type="SAM" id="Phobius"/>
    </source>
</evidence>
<evidence type="ECO:0000313" key="2">
    <source>
        <dbReference type="EMBL" id="SFL46037.1"/>
    </source>
</evidence>
<feature type="transmembrane region" description="Helical" evidence="1">
    <location>
        <begin position="107"/>
        <end position="130"/>
    </location>
</feature>
<dbReference type="PROSITE" id="PS51257">
    <property type="entry name" value="PROKAR_LIPOPROTEIN"/>
    <property type="match status" value="1"/>
</dbReference>
<feature type="transmembrane region" description="Helical" evidence="1">
    <location>
        <begin position="32"/>
        <end position="52"/>
    </location>
</feature>
<dbReference type="OrthoDB" id="2182676at2"/>
<dbReference type="Pfam" id="PF04854">
    <property type="entry name" value="DUF624"/>
    <property type="match status" value="1"/>
</dbReference>
<keyword evidence="1" id="KW-1133">Transmembrane helix</keyword>
<evidence type="ECO:0000313" key="3">
    <source>
        <dbReference type="Proteomes" id="UP000199668"/>
    </source>
</evidence>
<accession>A0A1I4HWD9</accession>
<dbReference type="EMBL" id="FOTY01000001">
    <property type="protein sequence ID" value="SFL46037.1"/>
    <property type="molecule type" value="Genomic_DNA"/>
</dbReference>
<dbReference type="STRING" id="266892.SAMN04488054_10137"/>
<dbReference type="AlphaFoldDB" id="A0A1I4HWD9"/>
<feature type="transmembrane region" description="Helical" evidence="1">
    <location>
        <begin position="151"/>
        <end position="172"/>
    </location>
</feature>
<gene>
    <name evidence="2" type="ORF">SAMN04488054_10137</name>
</gene>
<protein>
    <submittedName>
        <fullName evidence="2">Uncharacterized membrane protein YesL</fullName>
    </submittedName>
</protein>
<feature type="transmembrane region" description="Helical" evidence="1">
    <location>
        <begin position="76"/>
        <end position="95"/>
    </location>
</feature>
<feature type="transmembrane region" description="Helical" evidence="1">
    <location>
        <begin position="178"/>
        <end position="196"/>
    </location>
</feature>
<name>A0A1I4HWD9_9BACI</name>
<organism evidence="2 3">
    <name type="scientific">Salibacterium qingdaonense</name>
    <dbReference type="NCBI Taxonomy" id="266892"/>
    <lineage>
        <taxon>Bacteria</taxon>
        <taxon>Bacillati</taxon>
        <taxon>Bacillota</taxon>
        <taxon>Bacilli</taxon>
        <taxon>Bacillales</taxon>
        <taxon>Bacillaceae</taxon>
    </lineage>
</organism>
<dbReference type="InterPro" id="IPR006938">
    <property type="entry name" value="DUF624"/>
</dbReference>
<dbReference type="RefSeq" id="WP_090925025.1">
    <property type="nucleotide sequence ID" value="NZ_FOTY01000001.1"/>
</dbReference>
<dbReference type="Proteomes" id="UP000199668">
    <property type="component" value="Unassembled WGS sequence"/>
</dbReference>
<keyword evidence="3" id="KW-1185">Reference proteome</keyword>
<keyword evidence="1" id="KW-0812">Transmembrane</keyword>
<feature type="transmembrane region" description="Helical" evidence="1">
    <location>
        <begin position="7"/>
        <end position="26"/>
    </location>
</feature>
<reference evidence="2 3" key="1">
    <citation type="submission" date="2016-10" db="EMBL/GenBank/DDBJ databases">
        <authorList>
            <person name="de Groot N.N."/>
        </authorList>
    </citation>
    <scope>NUCLEOTIDE SEQUENCE [LARGE SCALE GENOMIC DNA]</scope>
    <source>
        <strain evidence="2 3">CGMCC 1.6134</strain>
    </source>
</reference>